<comment type="caution">
    <text evidence="1">The sequence shown here is derived from an EMBL/GenBank/DDBJ whole genome shotgun (WGS) entry which is preliminary data.</text>
</comment>
<evidence type="ECO:0000313" key="2">
    <source>
        <dbReference type="Proteomes" id="UP000251889"/>
    </source>
</evidence>
<dbReference type="EMBL" id="QMFY01000014">
    <property type="protein sequence ID" value="RAV98956.1"/>
    <property type="molecule type" value="Genomic_DNA"/>
</dbReference>
<name>A0A364XZD0_9BACT</name>
<sequence>MKMKGIASMMMGTILCVACNSKSLVKEEPVQAVSSAGQSCYLYLNNKDTVKMTLTFDHQSVSGELTYNIFEKDGNTGTLRGAVVGDTIYAEYSFQSEGVTSVRDVAFLKKDSTLVEGFAPMDTSGTRFANRAELDFSGIVLKPTKCYE</sequence>
<evidence type="ECO:0000313" key="1">
    <source>
        <dbReference type="EMBL" id="RAV98956.1"/>
    </source>
</evidence>
<dbReference type="OrthoDB" id="794403at2"/>
<dbReference type="RefSeq" id="WP_112749065.1">
    <property type="nucleotide sequence ID" value="NZ_QMFY01000014.1"/>
</dbReference>
<dbReference type="AlphaFoldDB" id="A0A364XZD0"/>
<reference evidence="1 2" key="1">
    <citation type="submission" date="2018-06" db="EMBL/GenBank/DDBJ databases">
        <title>Chryseolinea flavus sp. nov., a member of the phylum Bacteroidetes isolated from soil.</title>
        <authorList>
            <person name="Li Y."/>
            <person name="Wang J."/>
        </authorList>
    </citation>
    <scope>NUCLEOTIDE SEQUENCE [LARGE SCALE GENOMIC DNA]</scope>
    <source>
        <strain evidence="1 2">SDU1-6</strain>
    </source>
</reference>
<gene>
    <name evidence="1" type="ORF">DQQ10_21920</name>
</gene>
<organism evidence="1 2">
    <name type="scientific">Pseudochryseolinea flava</name>
    <dbReference type="NCBI Taxonomy" id="2059302"/>
    <lineage>
        <taxon>Bacteria</taxon>
        <taxon>Pseudomonadati</taxon>
        <taxon>Bacteroidota</taxon>
        <taxon>Cytophagia</taxon>
        <taxon>Cytophagales</taxon>
        <taxon>Fulvivirgaceae</taxon>
        <taxon>Pseudochryseolinea</taxon>
    </lineage>
</organism>
<proteinExistence type="predicted"/>
<keyword evidence="2" id="KW-1185">Reference proteome</keyword>
<accession>A0A364XZD0</accession>
<protein>
    <submittedName>
        <fullName evidence="1">Uncharacterized protein</fullName>
    </submittedName>
</protein>
<dbReference type="Proteomes" id="UP000251889">
    <property type="component" value="Unassembled WGS sequence"/>
</dbReference>